<feature type="transmembrane region" description="Helical" evidence="6">
    <location>
        <begin position="154"/>
        <end position="176"/>
    </location>
</feature>
<dbReference type="Pfam" id="PF07690">
    <property type="entry name" value="MFS_1"/>
    <property type="match status" value="1"/>
</dbReference>
<keyword evidence="2" id="KW-0813">Transport</keyword>
<feature type="transmembrane region" description="Helical" evidence="6">
    <location>
        <begin position="376"/>
        <end position="394"/>
    </location>
</feature>
<feature type="transmembrane region" description="Helical" evidence="6">
    <location>
        <begin position="282"/>
        <end position="302"/>
    </location>
</feature>
<dbReference type="PROSITE" id="PS50850">
    <property type="entry name" value="MFS"/>
    <property type="match status" value="1"/>
</dbReference>
<dbReference type="GO" id="GO:0005886">
    <property type="term" value="C:plasma membrane"/>
    <property type="evidence" value="ECO:0007669"/>
    <property type="project" value="UniProtKB-SubCell"/>
</dbReference>
<dbReference type="OrthoDB" id="9773957at2"/>
<keyword evidence="9" id="KW-1185">Reference proteome</keyword>
<dbReference type="Proteomes" id="UP000192448">
    <property type="component" value="Unassembled WGS sequence"/>
</dbReference>
<feature type="transmembrane region" description="Helical" evidence="6">
    <location>
        <begin position="59"/>
        <end position="80"/>
    </location>
</feature>
<evidence type="ECO:0000256" key="6">
    <source>
        <dbReference type="SAM" id="Phobius"/>
    </source>
</evidence>
<name>A0A1X0AE22_9MYCO</name>
<evidence type="ECO:0000313" key="9">
    <source>
        <dbReference type="Proteomes" id="UP000192448"/>
    </source>
</evidence>
<evidence type="ECO:0000256" key="3">
    <source>
        <dbReference type="ARBA" id="ARBA00022692"/>
    </source>
</evidence>
<organism evidence="8 9">
    <name type="scientific">Mycobacterium aquaticum</name>
    <dbReference type="NCBI Taxonomy" id="1927124"/>
    <lineage>
        <taxon>Bacteria</taxon>
        <taxon>Bacillati</taxon>
        <taxon>Actinomycetota</taxon>
        <taxon>Actinomycetes</taxon>
        <taxon>Mycobacteriales</taxon>
        <taxon>Mycobacteriaceae</taxon>
        <taxon>Mycobacterium</taxon>
    </lineage>
</organism>
<dbReference type="InterPro" id="IPR011701">
    <property type="entry name" value="MFS"/>
</dbReference>
<feature type="transmembrane region" description="Helical" evidence="6">
    <location>
        <begin position="314"/>
        <end position="332"/>
    </location>
</feature>
<feature type="transmembrane region" description="Helical" evidence="6">
    <location>
        <begin position="182"/>
        <end position="200"/>
    </location>
</feature>
<feature type="transmembrane region" description="Helical" evidence="6">
    <location>
        <begin position="338"/>
        <end position="356"/>
    </location>
</feature>
<dbReference type="EMBL" id="MVHF01000040">
    <property type="protein sequence ID" value="ORA28299.1"/>
    <property type="molecule type" value="Genomic_DNA"/>
</dbReference>
<dbReference type="SUPFAM" id="SSF103473">
    <property type="entry name" value="MFS general substrate transporter"/>
    <property type="match status" value="1"/>
</dbReference>
<gene>
    <name evidence="8" type="ORF">BST13_28840</name>
</gene>
<protein>
    <submittedName>
        <fullName evidence="8">MFS transporter</fullName>
    </submittedName>
</protein>
<dbReference type="PANTHER" id="PTHR43791">
    <property type="entry name" value="PERMEASE-RELATED"/>
    <property type="match status" value="1"/>
</dbReference>
<dbReference type="CDD" id="cd17319">
    <property type="entry name" value="MFS_ExuT_GudP_like"/>
    <property type="match status" value="1"/>
</dbReference>
<evidence type="ECO:0000256" key="2">
    <source>
        <dbReference type="ARBA" id="ARBA00022448"/>
    </source>
</evidence>
<dbReference type="InterPro" id="IPR020846">
    <property type="entry name" value="MFS_dom"/>
</dbReference>
<feature type="transmembrane region" description="Helical" evidence="6">
    <location>
        <begin position="96"/>
        <end position="114"/>
    </location>
</feature>
<keyword evidence="3 6" id="KW-0812">Transmembrane</keyword>
<dbReference type="GO" id="GO:0022857">
    <property type="term" value="F:transmembrane transporter activity"/>
    <property type="evidence" value="ECO:0007669"/>
    <property type="project" value="InterPro"/>
</dbReference>
<evidence type="ECO:0000313" key="8">
    <source>
        <dbReference type="EMBL" id="ORA28299.1"/>
    </source>
</evidence>
<feature type="domain" description="Major facilitator superfamily (MFS) profile" evidence="7">
    <location>
        <begin position="29"/>
        <end position="430"/>
    </location>
</feature>
<comment type="caution">
    <text evidence="8">The sequence shown here is derived from an EMBL/GenBank/DDBJ whole genome shotgun (WGS) entry which is preliminary data.</text>
</comment>
<dbReference type="STRING" id="1927124.BST13_28840"/>
<dbReference type="AlphaFoldDB" id="A0A1X0AE22"/>
<dbReference type="Gene3D" id="1.20.1250.20">
    <property type="entry name" value="MFS general substrate transporter like domains"/>
    <property type="match status" value="2"/>
</dbReference>
<feature type="transmembrane region" description="Helical" evidence="6">
    <location>
        <begin position="120"/>
        <end position="142"/>
    </location>
</feature>
<dbReference type="InterPro" id="IPR036259">
    <property type="entry name" value="MFS_trans_sf"/>
</dbReference>
<evidence type="ECO:0000256" key="1">
    <source>
        <dbReference type="ARBA" id="ARBA00004651"/>
    </source>
</evidence>
<comment type="subcellular location">
    <subcellularLocation>
        <location evidence="1">Cell membrane</location>
        <topology evidence="1">Multi-pass membrane protein</topology>
    </subcellularLocation>
</comment>
<dbReference type="PANTHER" id="PTHR43791:SF100">
    <property type="entry name" value="SUGAR TRANSPORTER"/>
    <property type="match status" value="1"/>
</dbReference>
<evidence type="ECO:0000256" key="5">
    <source>
        <dbReference type="ARBA" id="ARBA00023136"/>
    </source>
</evidence>
<feature type="transmembrane region" description="Helical" evidence="6">
    <location>
        <begin position="249"/>
        <end position="270"/>
    </location>
</feature>
<keyword evidence="4 6" id="KW-1133">Transmembrane helix</keyword>
<evidence type="ECO:0000256" key="4">
    <source>
        <dbReference type="ARBA" id="ARBA00022989"/>
    </source>
</evidence>
<evidence type="ECO:0000259" key="7">
    <source>
        <dbReference type="PROSITE" id="PS50850"/>
    </source>
</evidence>
<proteinExistence type="predicted"/>
<sequence>MGKGSAVAETSSTPASSGAVIGTQRWSRLLPIVFITYSLAYLDRSNFSVGIAGGMKEDLAISSGISALIGAAFFLGYFLFQIPGAIYAERRSVKNLIFWSLILWGVLATVQGLLHSAALLIIVRFLIGVVEAAVLPAMVIFLSHWFTKAERGRANTYLILGNPVTVLWLTAVSGYLIEATSWRGMFILEGLPAILWAFVFRKLVQDRPEQAAWLGDTEKRTLLDTLDAEQRGFQKSTGSYLQALRSRNVVLLSIQYFLWSLGIYGFVFWLPSIVKHGTGQGIGSTGLIAAVPYAFAVVAMLLNGRISDKTGRRARCVWPWLLVGGFAFYGSYVAGDHFWVAFALLVVAGACMYAPYGPYFAHIPELLPRDQAAPSIALVNSLGAVGGFAGSYLVGWLNGLTNSTDASFLLMAACLLVAAGIMFLVKAPKPTAAATDHRIAA</sequence>
<feature type="transmembrane region" description="Helical" evidence="6">
    <location>
        <begin position="406"/>
        <end position="425"/>
    </location>
</feature>
<reference evidence="8 9" key="1">
    <citation type="submission" date="2017-02" db="EMBL/GenBank/DDBJ databases">
        <title>The new phylogeny of genus Mycobacterium.</title>
        <authorList>
            <person name="Tortoli E."/>
            <person name="Trovato A."/>
            <person name="Cirillo D.M."/>
        </authorList>
    </citation>
    <scope>NUCLEOTIDE SEQUENCE [LARGE SCALE GENOMIC DNA]</scope>
    <source>
        <strain evidence="8 9">RW6</strain>
    </source>
</reference>
<accession>A0A1X0AE22</accession>
<keyword evidence="5 6" id="KW-0472">Membrane</keyword>